<proteinExistence type="predicted"/>
<reference evidence="1" key="1">
    <citation type="submission" date="2022-06" db="EMBL/GenBank/DDBJ databases">
        <title>Uncovering the hologenomic basis of an extraordinary plant invasion.</title>
        <authorList>
            <person name="Bieker V.C."/>
            <person name="Martin M.D."/>
            <person name="Gilbert T."/>
            <person name="Hodgins K."/>
            <person name="Battlay P."/>
            <person name="Petersen B."/>
            <person name="Wilson J."/>
        </authorList>
    </citation>
    <scope>NUCLEOTIDE SEQUENCE</scope>
    <source>
        <strain evidence="1">AA19_3_7</strain>
        <tissue evidence="1">Leaf</tissue>
    </source>
</reference>
<name>A0AAD5GTX3_AMBAR</name>
<sequence length="47" mass="5328">MCSSLMLAPKPYMWNNACYATDKDVELMLKTLMPPFFSELGIRILSG</sequence>
<dbReference type="EMBL" id="JAMZMK010001697">
    <property type="protein sequence ID" value="KAI7755125.1"/>
    <property type="molecule type" value="Genomic_DNA"/>
</dbReference>
<organism evidence="1 2">
    <name type="scientific">Ambrosia artemisiifolia</name>
    <name type="common">Common ragweed</name>
    <dbReference type="NCBI Taxonomy" id="4212"/>
    <lineage>
        <taxon>Eukaryota</taxon>
        <taxon>Viridiplantae</taxon>
        <taxon>Streptophyta</taxon>
        <taxon>Embryophyta</taxon>
        <taxon>Tracheophyta</taxon>
        <taxon>Spermatophyta</taxon>
        <taxon>Magnoliopsida</taxon>
        <taxon>eudicotyledons</taxon>
        <taxon>Gunneridae</taxon>
        <taxon>Pentapetalae</taxon>
        <taxon>asterids</taxon>
        <taxon>campanulids</taxon>
        <taxon>Asterales</taxon>
        <taxon>Asteraceae</taxon>
        <taxon>Asteroideae</taxon>
        <taxon>Heliantheae alliance</taxon>
        <taxon>Heliantheae</taxon>
        <taxon>Ambrosia</taxon>
    </lineage>
</organism>
<evidence type="ECO:0000313" key="2">
    <source>
        <dbReference type="Proteomes" id="UP001206925"/>
    </source>
</evidence>
<keyword evidence="2" id="KW-1185">Reference proteome</keyword>
<evidence type="ECO:0000313" key="1">
    <source>
        <dbReference type="EMBL" id="KAI7755125.1"/>
    </source>
</evidence>
<dbReference type="Proteomes" id="UP001206925">
    <property type="component" value="Unassembled WGS sequence"/>
</dbReference>
<accession>A0AAD5GTX3</accession>
<dbReference type="AlphaFoldDB" id="A0AAD5GTX3"/>
<protein>
    <submittedName>
        <fullName evidence="1">Uncharacterized protein</fullName>
    </submittedName>
</protein>
<gene>
    <name evidence="1" type="ORF">M8C21_025995</name>
</gene>
<comment type="caution">
    <text evidence="1">The sequence shown here is derived from an EMBL/GenBank/DDBJ whole genome shotgun (WGS) entry which is preliminary data.</text>
</comment>